<evidence type="ECO:0000313" key="4">
    <source>
        <dbReference type="EMBL" id="PHT35008.1"/>
    </source>
</evidence>
<dbReference type="SMART" id="SM00054">
    <property type="entry name" value="EFh"/>
    <property type="match status" value="3"/>
</dbReference>
<dbReference type="PROSITE" id="PS00018">
    <property type="entry name" value="EF_HAND_1"/>
    <property type="match status" value="2"/>
</dbReference>
<dbReference type="InterPro" id="IPR011992">
    <property type="entry name" value="EF-hand-dom_pair"/>
</dbReference>
<reference evidence="4 5" key="1">
    <citation type="journal article" date="2017" name="Genome Biol.">
        <title>New reference genome sequences of hot pepper reveal the massive evolution of plant disease-resistance genes by retroduplication.</title>
        <authorList>
            <person name="Kim S."/>
            <person name="Park J."/>
            <person name="Yeom S.I."/>
            <person name="Kim Y.M."/>
            <person name="Seo E."/>
            <person name="Kim K.T."/>
            <person name="Kim M.S."/>
            <person name="Lee J.M."/>
            <person name="Cheong K."/>
            <person name="Shin H.S."/>
            <person name="Kim S.B."/>
            <person name="Han K."/>
            <person name="Lee J."/>
            <person name="Park M."/>
            <person name="Lee H.A."/>
            <person name="Lee H.Y."/>
            <person name="Lee Y."/>
            <person name="Oh S."/>
            <person name="Lee J.H."/>
            <person name="Choi E."/>
            <person name="Choi E."/>
            <person name="Lee S.E."/>
            <person name="Jeon J."/>
            <person name="Kim H."/>
            <person name="Choi G."/>
            <person name="Song H."/>
            <person name="Lee J."/>
            <person name="Lee S.C."/>
            <person name="Kwon J.K."/>
            <person name="Lee H.Y."/>
            <person name="Koo N."/>
            <person name="Hong Y."/>
            <person name="Kim R.W."/>
            <person name="Kang W.H."/>
            <person name="Huh J.H."/>
            <person name="Kang B.C."/>
            <person name="Yang T.J."/>
            <person name="Lee Y.H."/>
            <person name="Bennetzen J.L."/>
            <person name="Choi D."/>
        </authorList>
    </citation>
    <scope>NUCLEOTIDE SEQUENCE [LARGE SCALE GENOMIC DNA]</scope>
    <source>
        <strain evidence="5">cv. PBC81</strain>
        <tissue evidence="4">Leaf</tissue>
    </source>
</reference>
<proteinExistence type="predicted"/>
<dbReference type="Gene3D" id="1.10.238.10">
    <property type="entry name" value="EF-hand"/>
    <property type="match status" value="2"/>
</dbReference>
<keyword evidence="1" id="KW-0106">Calcium</keyword>
<dbReference type="Pfam" id="PF13405">
    <property type="entry name" value="EF-hand_6"/>
    <property type="match status" value="1"/>
</dbReference>
<dbReference type="STRING" id="33114.A0A2G2VPV5"/>
<name>A0A2G2VPV5_CAPBA</name>
<feature type="region of interest" description="Disordered" evidence="2">
    <location>
        <begin position="1"/>
        <end position="42"/>
    </location>
</feature>
<feature type="compositionally biased region" description="Polar residues" evidence="2">
    <location>
        <begin position="1"/>
        <end position="12"/>
    </location>
</feature>
<dbReference type="OrthoDB" id="186625at2759"/>
<keyword evidence="5" id="KW-1185">Reference proteome</keyword>
<evidence type="ECO:0000259" key="3">
    <source>
        <dbReference type="PROSITE" id="PS50222"/>
    </source>
</evidence>
<dbReference type="GO" id="GO:0005509">
    <property type="term" value="F:calcium ion binding"/>
    <property type="evidence" value="ECO:0007669"/>
    <property type="project" value="InterPro"/>
</dbReference>
<comment type="caution">
    <text evidence="4">The sequence shown here is derived from an EMBL/GenBank/DDBJ whole genome shotgun (WGS) entry which is preliminary data.</text>
</comment>
<gene>
    <name evidence="4" type="ORF">CQW23_26808</name>
</gene>
<reference evidence="5" key="2">
    <citation type="journal article" date="2017" name="J. Anim. Genet.">
        <title>Multiple reference genome sequences of hot pepper reveal the massive evolution of plant disease resistance genes by retroduplication.</title>
        <authorList>
            <person name="Kim S."/>
            <person name="Park J."/>
            <person name="Yeom S.-I."/>
            <person name="Kim Y.-M."/>
            <person name="Seo E."/>
            <person name="Kim K.-T."/>
            <person name="Kim M.-S."/>
            <person name="Lee J.M."/>
            <person name="Cheong K."/>
            <person name="Shin H.-S."/>
            <person name="Kim S.-B."/>
            <person name="Han K."/>
            <person name="Lee J."/>
            <person name="Park M."/>
            <person name="Lee H.-A."/>
            <person name="Lee H.-Y."/>
            <person name="Lee Y."/>
            <person name="Oh S."/>
            <person name="Lee J.H."/>
            <person name="Choi E."/>
            <person name="Choi E."/>
            <person name="Lee S.E."/>
            <person name="Jeon J."/>
            <person name="Kim H."/>
            <person name="Choi G."/>
            <person name="Song H."/>
            <person name="Lee J."/>
            <person name="Lee S.-C."/>
            <person name="Kwon J.-K."/>
            <person name="Lee H.-Y."/>
            <person name="Koo N."/>
            <person name="Hong Y."/>
            <person name="Kim R.W."/>
            <person name="Kang W.-H."/>
            <person name="Huh J.H."/>
            <person name="Kang B.-C."/>
            <person name="Yang T.-J."/>
            <person name="Lee Y.-H."/>
            <person name="Bennetzen J.L."/>
            <person name="Choi D."/>
        </authorList>
    </citation>
    <scope>NUCLEOTIDE SEQUENCE [LARGE SCALE GENOMIC DNA]</scope>
    <source>
        <strain evidence="5">cv. PBC81</strain>
    </source>
</reference>
<dbReference type="InterPro" id="IPR018247">
    <property type="entry name" value="EF_Hand_1_Ca_BS"/>
</dbReference>
<dbReference type="Pfam" id="PF13202">
    <property type="entry name" value="EF-hand_5"/>
    <property type="match status" value="1"/>
</dbReference>
<evidence type="ECO:0000256" key="1">
    <source>
        <dbReference type="ARBA" id="ARBA00022837"/>
    </source>
</evidence>
<dbReference type="Proteomes" id="UP000224567">
    <property type="component" value="Unassembled WGS sequence"/>
</dbReference>
<dbReference type="PANTHER" id="PTHR46824">
    <property type="entry name" value="CALCIUM-BINDING PROTEIN CML48-RELATED"/>
    <property type="match status" value="1"/>
</dbReference>
<evidence type="ECO:0000313" key="5">
    <source>
        <dbReference type="Proteomes" id="UP000224567"/>
    </source>
</evidence>
<dbReference type="EMBL" id="MLFT02000011">
    <property type="protein sequence ID" value="PHT35008.1"/>
    <property type="molecule type" value="Genomic_DNA"/>
</dbReference>
<dbReference type="PANTHER" id="PTHR46824:SF2">
    <property type="entry name" value="CALCIUM-BINDING PROTEIN CML48-RELATED"/>
    <property type="match status" value="1"/>
</dbReference>
<dbReference type="SUPFAM" id="SSF47473">
    <property type="entry name" value="EF-hand"/>
    <property type="match status" value="2"/>
</dbReference>
<dbReference type="AlphaFoldDB" id="A0A2G2VPV5"/>
<feature type="domain" description="EF-hand" evidence="3">
    <location>
        <begin position="67"/>
        <end position="102"/>
    </location>
</feature>
<sequence length="311" mass="35743">MSSYNNRASYSPSAPPLTDPNTPPIAHPYHPPPPSSTNYSYPNYPQQPGSYGYYQNTPNYASFFPPGTDPQVIQSFQMVDRDHSGFVEDKELQQALSSGYQRFSLRTIRLLIFLFKNPSEYCPRIEYSKLCLFCPPGTDLQVIQSFQIVDRDHSEFVEDKELHQALSSGYQRFSLRTIRLLIFLLKNPSEYFPRIGPKEFAALWSCLGQWRAIFERFDKDRSGKIDATELRDALYSLGYMVPPSVLEVLISRYTDGSGRRPELSFDSFVECGMVVKGLTEKFKEKDTRYTGSAKLTYDEFMSMILPFIVSY</sequence>
<dbReference type="PROSITE" id="PS50222">
    <property type="entry name" value="EF_HAND_2"/>
    <property type="match status" value="2"/>
</dbReference>
<organism evidence="4 5">
    <name type="scientific">Capsicum baccatum</name>
    <name type="common">Peruvian pepper</name>
    <dbReference type="NCBI Taxonomy" id="33114"/>
    <lineage>
        <taxon>Eukaryota</taxon>
        <taxon>Viridiplantae</taxon>
        <taxon>Streptophyta</taxon>
        <taxon>Embryophyta</taxon>
        <taxon>Tracheophyta</taxon>
        <taxon>Spermatophyta</taxon>
        <taxon>Magnoliopsida</taxon>
        <taxon>eudicotyledons</taxon>
        <taxon>Gunneridae</taxon>
        <taxon>Pentapetalae</taxon>
        <taxon>asterids</taxon>
        <taxon>lamiids</taxon>
        <taxon>Solanales</taxon>
        <taxon>Solanaceae</taxon>
        <taxon>Solanoideae</taxon>
        <taxon>Capsiceae</taxon>
        <taxon>Capsicum</taxon>
    </lineage>
</organism>
<feature type="compositionally biased region" description="Pro residues" evidence="2">
    <location>
        <begin position="13"/>
        <end position="35"/>
    </location>
</feature>
<protein>
    <submittedName>
        <fullName evidence="4">Calcium-binding protein CML48</fullName>
    </submittedName>
</protein>
<accession>A0A2G2VPV5</accession>
<dbReference type="CDD" id="cd16180">
    <property type="entry name" value="EFh_PEF_Group_I"/>
    <property type="match status" value="1"/>
</dbReference>
<evidence type="ECO:0000256" key="2">
    <source>
        <dbReference type="SAM" id="MobiDB-lite"/>
    </source>
</evidence>
<dbReference type="InterPro" id="IPR002048">
    <property type="entry name" value="EF_hand_dom"/>
</dbReference>
<dbReference type="InterPro" id="IPR044590">
    <property type="entry name" value="CML48/49/50"/>
</dbReference>
<feature type="domain" description="EF-hand" evidence="3">
    <location>
        <begin position="205"/>
        <end position="240"/>
    </location>
</feature>